<feature type="transmembrane region" description="Helical" evidence="1">
    <location>
        <begin position="137"/>
        <end position="166"/>
    </location>
</feature>
<proteinExistence type="predicted"/>
<name>A0A7G9YLM1_9EURY</name>
<gene>
    <name evidence="2" type="ORF">MOGPJHGO_00008</name>
</gene>
<sequence length="185" mass="21745">MKLDDYSMFYKINKYWSTWNLIGKNGLDFWAALIATVSFLLLYRFNVIDLNWWNGTLSFFNTFSIITVISLALIGLLHTYHSKFNEDNDFNTWLVEKNIMDELELLIDYPMCSIILSMVVLILYGILLIMFKIPNEIMAILFAVPIFFITYGCAGFIYAVTTIRYYSHANNKFKKIKMDEQRGTR</sequence>
<dbReference type="AlphaFoldDB" id="A0A7G9YLM1"/>
<dbReference type="EMBL" id="MT631366">
    <property type="protein sequence ID" value="QNO48905.1"/>
    <property type="molecule type" value="Genomic_DNA"/>
</dbReference>
<protein>
    <submittedName>
        <fullName evidence="2">Uncharacterized protein</fullName>
    </submittedName>
</protein>
<evidence type="ECO:0000313" key="2">
    <source>
        <dbReference type="EMBL" id="QNO48905.1"/>
    </source>
</evidence>
<feature type="transmembrane region" description="Helical" evidence="1">
    <location>
        <begin position="106"/>
        <end position="131"/>
    </location>
</feature>
<feature type="transmembrane region" description="Helical" evidence="1">
    <location>
        <begin position="21"/>
        <end position="45"/>
    </location>
</feature>
<organism evidence="2">
    <name type="scientific">Candidatus Methanogaster sp. ANME-2c ERB4</name>
    <dbReference type="NCBI Taxonomy" id="2759911"/>
    <lineage>
        <taxon>Archaea</taxon>
        <taxon>Methanobacteriati</taxon>
        <taxon>Methanobacteriota</taxon>
        <taxon>Stenosarchaea group</taxon>
        <taxon>Methanomicrobia</taxon>
        <taxon>Methanosarcinales</taxon>
        <taxon>ANME-2 cluster</taxon>
        <taxon>Candidatus Methanogasteraceae</taxon>
        <taxon>Candidatus Methanogaster</taxon>
    </lineage>
</organism>
<keyword evidence="1" id="KW-0472">Membrane</keyword>
<evidence type="ECO:0000256" key="1">
    <source>
        <dbReference type="SAM" id="Phobius"/>
    </source>
</evidence>
<keyword evidence="1" id="KW-0812">Transmembrane</keyword>
<reference evidence="2" key="1">
    <citation type="submission" date="2020-06" db="EMBL/GenBank/DDBJ databases">
        <title>Unique genomic features of the anaerobic methanotrophic archaea.</title>
        <authorList>
            <person name="Chadwick G.L."/>
            <person name="Skennerton C.T."/>
            <person name="Laso-Perez R."/>
            <person name="Leu A.O."/>
            <person name="Speth D.R."/>
            <person name="Yu H."/>
            <person name="Morgan-Lang C."/>
            <person name="Hatzenpichler R."/>
            <person name="Goudeau D."/>
            <person name="Malmstrom R."/>
            <person name="Brazelton W.J."/>
            <person name="Woyke T."/>
            <person name="Hallam S.J."/>
            <person name="Tyson G.W."/>
            <person name="Wegener G."/>
            <person name="Boetius A."/>
            <person name="Orphan V."/>
        </authorList>
    </citation>
    <scope>NUCLEOTIDE SEQUENCE</scope>
</reference>
<feature type="transmembrane region" description="Helical" evidence="1">
    <location>
        <begin position="57"/>
        <end position="77"/>
    </location>
</feature>
<keyword evidence="1" id="KW-1133">Transmembrane helix</keyword>
<accession>A0A7G9YLM1</accession>